<keyword evidence="1" id="KW-0472">Membrane</keyword>
<name>A0A9Q0UMT8_9ROSI</name>
<sequence length="115" mass="12450">MSSSSSKKWARFTGGFELADSTAATGFHQINPAAASSISSSFALGNDENTFQIQPQGEMPSHISFCFSHRNSSSHDISISTQNLKLMRAGLSVHLVEVFATLCTFIASFSRHFSN</sequence>
<reference evidence="2" key="2">
    <citation type="journal article" date="2023" name="Int. J. Mol. Sci.">
        <title>De Novo Assembly and Annotation of 11 Diverse Shrub Willow (Salix) Genomes Reveals Novel Gene Organization in Sex-Linked Regions.</title>
        <authorList>
            <person name="Hyden B."/>
            <person name="Feng K."/>
            <person name="Yates T.B."/>
            <person name="Jawdy S."/>
            <person name="Cereghino C."/>
            <person name="Smart L.B."/>
            <person name="Muchero W."/>
        </authorList>
    </citation>
    <scope>NUCLEOTIDE SEQUENCE</scope>
    <source>
        <tissue evidence="2">Shoot tip</tissue>
    </source>
</reference>
<evidence type="ECO:0000256" key="1">
    <source>
        <dbReference type="SAM" id="Phobius"/>
    </source>
</evidence>
<dbReference type="Proteomes" id="UP001151752">
    <property type="component" value="Chromosome 7"/>
</dbReference>
<accession>A0A9Q0UMT8</accession>
<keyword evidence="1" id="KW-0812">Transmembrane</keyword>
<evidence type="ECO:0000313" key="2">
    <source>
        <dbReference type="EMBL" id="KAJ6733059.1"/>
    </source>
</evidence>
<organism evidence="2 3">
    <name type="scientific">Salix koriyanagi</name>
    <dbReference type="NCBI Taxonomy" id="2511006"/>
    <lineage>
        <taxon>Eukaryota</taxon>
        <taxon>Viridiplantae</taxon>
        <taxon>Streptophyta</taxon>
        <taxon>Embryophyta</taxon>
        <taxon>Tracheophyta</taxon>
        <taxon>Spermatophyta</taxon>
        <taxon>Magnoliopsida</taxon>
        <taxon>eudicotyledons</taxon>
        <taxon>Gunneridae</taxon>
        <taxon>Pentapetalae</taxon>
        <taxon>rosids</taxon>
        <taxon>fabids</taxon>
        <taxon>Malpighiales</taxon>
        <taxon>Salicaceae</taxon>
        <taxon>Saliceae</taxon>
        <taxon>Salix</taxon>
    </lineage>
</organism>
<dbReference type="AlphaFoldDB" id="A0A9Q0UMT8"/>
<comment type="caution">
    <text evidence="2">The sequence shown here is derived from an EMBL/GenBank/DDBJ whole genome shotgun (WGS) entry which is preliminary data.</text>
</comment>
<feature type="transmembrane region" description="Helical" evidence="1">
    <location>
        <begin position="89"/>
        <end position="109"/>
    </location>
</feature>
<evidence type="ECO:0000313" key="3">
    <source>
        <dbReference type="Proteomes" id="UP001151752"/>
    </source>
</evidence>
<proteinExistence type="predicted"/>
<keyword evidence="3" id="KW-1185">Reference proteome</keyword>
<reference evidence="2" key="1">
    <citation type="submission" date="2022-11" db="EMBL/GenBank/DDBJ databases">
        <authorList>
            <person name="Hyden B.L."/>
            <person name="Feng K."/>
            <person name="Yates T."/>
            <person name="Jawdy S."/>
            <person name="Smart L.B."/>
            <person name="Muchero W."/>
        </authorList>
    </citation>
    <scope>NUCLEOTIDE SEQUENCE</scope>
    <source>
        <tissue evidence="2">Shoot tip</tissue>
    </source>
</reference>
<dbReference type="EMBL" id="JAPFFM010000011">
    <property type="protein sequence ID" value="KAJ6733059.1"/>
    <property type="molecule type" value="Genomic_DNA"/>
</dbReference>
<keyword evidence="1" id="KW-1133">Transmembrane helix</keyword>
<gene>
    <name evidence="2" type="ORF">OIU74_004918</name>
</gene>
<protein>
    <submittedName>
        <fullName evidence="2">Uncharacterized protein</fullName>
    </submittedName>
</protein>